<accession>A0A077L6K8</accession>
<dbReference type="HOGENOM" id="CLU_029601_3_4_14"/>
<reference evidence="3" key="1">
    <citation type="journal article" date="2014" name="Genome Announc.">
        <title>Complete Genome Sequence of Mycoplasma canadense Strain HAZ 360_1 from Bovine Mastitic Milk in Japan.</title>
        <authorList>
            <person name="Hata E."/>
        </authorList>
    </citation>
    <scope>NUCLEOTIDE SEQUENCE [LARGE SCALE GENOMIC DNA]</scope>
    <source>
        <strain evidence="3">HAZ360_1</strain>
    </source>
</reference>
<evidence type="ECO:0000313" key="3">
    <source>
        <dbReference type="Proteomes" id="UP000031641"/>
    </source>
</evidence>
<evidence type="ECO:0000259" key="1">
    <source>
        <dbReference type="Pfam" id="PF02481"/>
    </source>
</evidence>
<evidence type="ECO:0000313" key="2">
    <source>
        <dbReference type="EMBL" id="BAP39607.1"/>
    </source>
</evidence>
<feature type="domain" description="Smf/DprA SLOG" evidence="1">
    <location>
        <begin position="83"/>
        <end position="279"/>
    </location>
</feature>
<dbReference type="STRING" id="29554.MCAN360_0470"/>
<dbReference type="AlphaFoldDB" id="A0A077L6K8"/>
<keyword evidence="3" id="KW-1185">Reference proteome</keyword>
<dbReference type="Proteomes" id="UP000031641">
    <property type="component" value="Chromosome"/>
</dbReference>
<name>A0A077L6K8_9BACT</name>
<sequence length="282" mass="33348">MQKAFVPFLFSLFFLFRNFLIIKSNKIIAKEGIKKMNEILLYFVTKYKGEWNNIFSAIKNKELINKNDYLLFLEKINEKKLNYLTVLDSSYPQKLLRLNQPPFILFYKGNLDILKEENNSIYLTGSYKTEEIKKYLENLKYDNQTIFFNCLWSGLEKEILKILFTKKFKIVIILPCGIEWGLNNLNLKEFDNENCLFLSEFPNDYHVSKTAFISRNRINACFCKKLVLLSSLENKFNNLVNEFLDQGKDIQCLLFKDRNENDTNINLINQGAELINENINIL</sequence>
<dbReference type="EMBL" id="AP014631">
    <property type="protein sequence ID" value="BAP39607.1"/>
    <property type="molecule type" value="Genomic_DNA"/>
</dbReference>
<organism evidence="2 3">
    <name type="scientific">Metamycoplasma canadense</name>
    <dbReference type="NCBI Taxonomy" id="29554"/>
    <lineage>
        <taxon>Bacteria</taxon>
        <taxon>Bacillati</taxon>
        <taxon>Mycoplasmatota</taxon>
        <taxon>Mycoplasmoidales</taxon>
        <taxon>Metamycoplasmataceae</taxon>
        <taxon>Metamycoplasma</taxon>
    </lineage>
</organism>
<protein>
    <submittedName>
        <fullName evidence="2">DNA processing protein</fullName>
    </submittedName>
</protein>
<dbReference type="GO" id="GO:0009294">
    <property type="term" value="P:DNA-mediated transformation"/>
    <property type="evidence" value="ECO:0007669"/>
    <property type="project" value="InterPro"/>
</dbReference>
<dbReference type="InterPro" id="IPR057666">
    <property type="entry name" value="DrpA_SLOG"/>
</dbReference>
<gene>
    <name evidence="2" type="primary">smf</name>
    <name evidence="2" type="ORF">MCAN360_0470</name>
</gene>
<dbReference type="Pfam" id="PF02481">
    <property type="entry name" value="DNA_processg_A"/>
    <property type="match status" value="1"/>
</dbReference>
<proteinExistence type="predicted"/>
<dbReference type="Gene3D" id="3.40.50.450">
    <property type="match status" value="1"/>
</dbReference>
<dbReference type="KEGG" id="mcan:MCAN360_0470"/>